<protein>
    <submittedName>
        <fullName evidence="2">Uncharacterized protein</fullName>
    </submittedName>
</protein>
<reference evidence="2" key="1">
    <citation type="submission" date="2015-08" db="UniProtKB">
        <authorList>
            <consortium name="WormBaseParasite"/>
        </authorList>
    </citation>
    <scope>IDENTIFICATION</scope>
</reference>
<dbReference type="AlphaFoldDB" id="A0A0K0DTD4"/>
<sequence length="145" mass="16797">MSSVILSNLSNINEKKENGGKSSEKLSKKKKKTCSYGRSTVKSKKKNSSESKNTSEAENRKKLLRKYFRNKIYRPIKIRRILGSEVIGEKIIFTYCDEKGDIMKSEMEDLLKDDKYASLVFDFLNRRQGSVTTHFECGLYKDKSF</sequence>
<feature type="compositionally biased region" description="Basic and acidic residues" evidence="1">
    <location>
        <begin position="47"/>
        <end position="58"/>
    </location>
</feature>
<name>A0A0K0DTD4_STRER</name>
<proteinExistence type="predicted"/>
<feature type="compositionally biased region" description="Low complexity" evidence="1">
    <location>
        <begin position="1"/>
        <end position="12"/>
    </location>
</feature>
<feature type="region of interest" description="Disordered" evidence="1">
    <location>
        <begin position="1"/>
        <end position="58"/>
    </location>
</feature>
<evidence type="ECO:0000313" key="2">
    <source>
        <dbReference type="WBParaSite" id="SSTP_0000049650.1"/>
    </source>
</evidence>
<accession>A0A0K0DTD4</accession>
<organism evidence="2">
    <name type="scientific">Strongyloides stercoralis</name>
    <name type="common">Threadworm</name>
    <dbReference type="NCBI Taxonomy" id="6248"/>
    <lineage>
        <taxon>Eukaryota</taxon>
        <taxon>Metazoa</taxon>
        <taxon>Ecdysozoa</taxon>
        <taxon>Nematoda</taxon>
        <taxon>Chromadorea</taxon>
        <taxon>Rhabditida</taxon>
        <taxon>Tylenchina</taxon>
        <taxon>Panagrolaimomorpha</taxon>
        <taxon>Strongyloidoidea</taxon>
        <taxon>Strongyloididae</taxon>
        <taxon>Strongyloides</taxon>
    </lineage>
</organism>
<evidence type="ECO:0000256" key="1">
    <source>
        <dbReference type="SAM" id="MobiDB-lite"/>
    </source>
</evidence>
<feature type="compositionally biased region" description="Basic and acidic residues" evidence="1">
    <location>
        <begin position="13"/>
        <end position="26"/>
    </location>
</feature>
<dbReference type="WBParaSite" id="SSTP_0000049650.1">
    <property type="protein sequence ID" value="SSTP_0000049650.1"/>
    <property type="gene ID" value="SSTP_0000049650"/>
</dbReference>